<evidence type="ECO:0008006" key="3">
    <source>
        <dbReference type="Google" id="ProtNLM"/>
    </source>
</evidence>
<dbReference type="KEGG" id="seds:AAY24_17630"/>
<dbReference type="AlphaFoldDB" id="A0A0F7K1U3"/>
<dbReference type="InterPro" id="IPR007486">
    <property type="entry name" value="YebE"/>
</dbReference>
<keyword evidence="2" id="KW-1185">Reference proteome</keyword>
<proteinExistence type="predicted"/>
<evidence type="ECO:0000313" key="1">
    <source>
        <dbReference type="EMBL" id="AKH21857.1"/>
    </source>
</evidence>
<evidence type="ECO:0000313" key="2">
    <source>
        <dbReference type="Proteomes" id="UP000034410"/>
    </source>
</evidence>
<dbReference type="Proteomes" id="UP000034410">
    <property type="component" value="Chromosome"/>
</dbReference>
<dbReference type="Pfam" id="PF04391">
    <property type="entry name" value="DUF533"/>
    <property type="match status" value="1"/>
</dbReference>
<dbReference type="Gene3D" id="1.10.3680.10">
    <property type="entry name" value="TerB-like"/>
    <property type="match status" value="1"/>
</dbReference>
<dbReference type="SUPFAM" id="SSF158682">
    <property type="entry name" value="TerB-like"/>
    <property type="match status" value="1"/>
</dbReference>
<organism evidence="1 2">
    <name type="scientific">Sedimenticola thiotaurini</name>
    <dbReference type="NCBI Taxonomy" id="1543721"/>
    <lineage>
        <taxon>Bacteria</taxon>
        <taxon>Pseudomonadati</taxon>
        <taxon>Pseudomonadota</taxon>
        <taxon>Gammaproteobacteria</taxon>
        <taxon>Chromatiales</taxon>
        <taxon>Sedimenticolaceae</taxon>
        <taxon>Sedimenticola</taxon>
    </lineage>
</organism>
<name>A0A0F7K1U3_9GAMM</name>
<protein>
    <recommendedName>
        <fullName evidence="3">Tellurite resistance TerB family protein</fullName>
    </recommendedName>
</protein>
<dbReference type="OrthoDB" id="5459344at2"/>
<gene>
    <name evidence="1" type="ORF">AAY24_17630</name>
</gene>
<accession>A0A0F7K1U3</accession>
<dbReference type="RefSeq" id="WP_046860778.1">
    <property type="nucleotide sequence ID" value="NZ_CP011412.1"/>
</dbReference>
<dbReference type="InterPro" id="IPR029024">
    <property type="entry name" value="TerB-like"/>
</dbReference>
<sequence length="211" mass="21900">MDTRGLLDQLLGAGKSFLNDAGVTNPQGGVTDFGKGAATGGLIGLLLGSKTGRKMATFGGLAALGTMAWRAYNQNRAQTAGSEQPQIPAMNNPAESRAVLRAVLAAARVDGHIDERERALIDQEVSRHGGDAALRSWMEAELNAPLDPGAIAAEAGGDKLLASEVYLASALVIGEAGFLERSYLDQLATELGLDADLKQRLEAEAMGNPAS</sequence>
<reference evidence="1 2" key="1">
    <citation type="journal article" date="2015" name="Genome Announc.">
        <title>Complete Genome Sequence of Sedimenticola thiotaurini Strain SIP-G1, a Polyphosphate- and Polyhydroxyalkanoate-Accumulating Sulfur-Oxidizing Gammaproteobacterium Isolated from Salt Marsh Sediments.</title>
        <authorList>
            <person name="Flood B.E."/>
            <person name="Jones D.S."/>
            <person name="Bailey J.V."/>
        </authorList>
    </citation>
    <scope>NUCLEOTIDE SEQUENCE [LARGE SCALE GENOMIC DNA]</scope>
    <source>
        <strain evidence="1 2">SIP-G1</strain>
    </source>
</reference>
<dbReference type="EMBL" id="CP011412">
    <property type="protein sequence ID" value="AKH21857.1"/>
    <property type="molecule type" value="Genomic_DNA"/>
</dbReference>
<dbReference type="CDD" id="cd07178">
    <property type="entry name" value="terB_like_YebE"/>
    <property type="match status" value="1"/>
</dbReference>